<dbReference type="Proteomes" id="UP001304050">
    <property type="component" value="Unassembled WGS sequence"/>
</dbReference>
<reference evidence="1" key="1">
    <citation type="submission" date="2023-12" db="EMBL/GenBank/DDBJ databases">
        <title>Diversity of Rhizobium in root nodule of phaseolus vulgaris.</title>
        <authorList>
            <person name="Wang H."/>
        </authorList>
    </citation>
    <scope>NUCLEOTIDE SEQUENCE</scope>
    <source>
        <strain evidence="1">MJ31</strain>
    </source>
</reference>
<name>A0ACC6MUL4_9HYPH</name>
<keyword evidence="2" id="KW-1185">Reference proteome</keyword>
<sequence>MNTPTVADDPRPILIKVFRFIEKLRELFPDVPMQTISIFLIIAMKPGISQRELLKLMGTSQAGVSRNVMALGDVNRHGKPGLGLIAQLRDPFDARQVGLRLTPAGIALANRVAALGQAHDGGII</sequence>
<comment type="caution">
    <text evidence="1">The sequence shown here is derived from an EMBL/GenBank/DDBJ whole genome shotgun (WGS) entry which is preliminary data.</text>
</comment>
<evidence type="ECO:0000313" key="1">
    <source>
        <dbReference type="EMBL" id="MEA3517019.1"/>
    </source>
</evidence>
<evidence type="ECO:0000313" key="2">
    <source>
        <dbReference type="Proteomes" id="UP001304050"/>
    </source>
</evidence>
<accession>A0ACC6MUL4</accession>
<protein>
    <submittedName>
        <fullName evidence="1">MarR family winged helix-turn-helix transcriptional regulator</fullName>
    </submittedName>
</protein>
<organism evidence="1 2">
    <name type="scientific">Rhizobium mulingense</name>
    <dbReference type="NCBI Taxonomy" id="3031128"/>
    <lineage>
        <taxon>Bacteria</taxon>
        <taxon>Pseudomonadati</taxon>
        <taxon>Pseudomonadota</taxon>
        <taxon>Alphaproteobacteria</taxon>
        <taxon>Hyphomicrobiales</taxon>
        <taxon>Rhizobiaceae</taxon>
        <taxon>Rhizobium/Agrobacterium group</taxon>
        <taxon>Rhizobium</taxon>
    </lineage>
</organism>
<gene>
    <name evidence="1" type="ORF">U8465_07745</name>
</gene>
<proteinExistence type="predicted"/>
<dbReference type="EMBL" id="JAYESG010000003">
    <property type="protein sequence ID" value="MEA3517019.1"/>
    <property type="molecule type" value="Genomic_DNA"/>
</dbReference>